<evidence type="ECO:0000256" key="1">
    <source>
        <dbReference type="SAM" id="MobiDB-lite"/>
    </source>
</evidence>
<proteinExistence type="predicted"/>
<organism evidence="2">
    <name type="scientific">freshwater metagenome</name>
    <dbReference type="NCBI Taxonomy" id="449393"/>
    <lineage>
        <taxon>unclassified sequences</taxon>
        <taxon>metagenomes</taxon>
        <taxon>ecological metagenomes</taxon>
    </lineage>
</organism>
<accession>A0A6J7E1H2</accession>
<protein>
    <submittedName>
        <fullName evidence="2">Unannotated protein</fullName>
    </submittedName>
</protein>
<reference evidence="2" key="1">
    <citation type="submission" date="2020-05" db="EMBL/GenBank/DDBJ databases">
        <authorList>
            <person name="Chiriac C."/>
            <person name="Salcher M."/>
            <person name="Ghai R."/>
            <person name="Kavagutti S V."/>
        </authorList>
    </citation>
    <scope>NUCLEOTIDE SEQUENCE</scope>
</reference>
<feature type="region of interest" description="Disordered" evidence="1">
    <location>
        <begin position="52"/>
        <end position="73"/>
    </location>
</feature>
<sequence>MLGCELLDERHVDELAKAGTVSDQGEHRIRVLRDPAAHRGWESKLLSKFSRLRQPSTKGAPQQPLRGAVTVLE</sequence>
<dbReference type="AlphaFoldDB" id="A0A6J7E1H2"/>
<evidence type="ECO:0000313" key="2">
    <source>
        <dbReference type="EMBL" id="CAB4876932.1"/>
    </source>
</evidence>
<name>A0A6J7E1H2_9ZZZZ</name>
<dbReference type="EMBL" id="CAFBLV010000190">
    <property type="protein sequence ID" value="CAB4876932.1"/>
    <property type="molecule type" value="Genomic_DNA"/>
</dbReference>
<gene>
    <name evidence="2" type="ORF">UFOPK3425_00943</name>
</gene>